<feature type="transmembrane region" description="Helical" evidence="6">
    <location>
        <begin position="45"/>
        <end position="67"/>
    </location>
</feature>
<reference evidence="7 8" key="1">
    <citation type="submission" date="2019-11" db="EMBL/GenBank/DDBJ databases">
        <title>Genome analysis of Rhizobacterium cereale a novel genus and species isolated from maize roots in North Spain.</title>
        <authorList>
            <person name="Menendez E."/>
            <person name="Flores-Felix J.D."/>
            <person name="Ramirez-Bahena M.-H."/>
            <person name="Igual J.M."/>
            <person name="Garcia-Fraile P."/>
            <person name="Peix A."/>
            <person name="Velazquez E."/>
        </authorList>
    </citation>
    <scope>NUCLEOTIDE SEQUENCE [LARGE SCALE GENOMIC DNA]</scope>
    <source>
        <strain evidence="7 8">RZME27</strain>
    </source>
</reference>
<organism evidence="7 8">
    <name type="scientific">Endobacterium cereale</name>
    <dbReference type="NCBI Taxonomy" id="2663029"/>
    <lineage>
        <taxon>Bacteria</taxon>
        <taxon>Pseudomonadati</taxon>
        <taxon>Pseudomonadota</taxon>
        <taxon>Alphaproteobacteria</taxon>
        <taxon>Hyphomicrobiales</taxon>
        <taxon>Rhizobiaceae</taxon>
        <taxon>Endobacterium</taxon>
    </lineage>
</organism>
<proteinExistence type="predicted"/>
<name>A0A6A8ADK5_9HYPH</name>
<feature type="transmembrane region" description="Helical" evidence="6">
    <location>
        <begin position="73"/>
        <end position="93"/>
    </location>
</feature>
<dbReference type="GO" id="GO:0015171">
    <property type="term" value="F:amino acid transmembrane transporter activity"/>
    <property type="evidence" value="ECO:0007669"/>
    <property type="project" value="TreeGrafter"/>
</dbReference>
<dbReference type="EMBL" id="WIXI01000046">
    <property type="protein sequence ID" value="MQY47998.1"/>
    <property type="molecule type" value="Genomic_DNA"/>
</dbReference>
<feature type="transmembrane region" description="Helical" evidence="6">
    <location>
        <begin position="154"/>
        <end position="177"/>
    </location>
</feature>
<feature type="transmembrane region" description="Helical" evidence="6">
    <location>
        <begin position="12"/>
        <end position="33"/>
    </location>
</feature>
<dbReference type="InterPro" id="IPR001123">
    <property type="entry name" value="LeuE-type"/>
</dbReference>
<evidence type="ECO:0000256" key="4">
    <source>
        <dbReference type="ARBA" id="ARBA00022989"/>
    </source>
</evidence>
<dbReference type="Pfam" id="PF01810">
    <property type="entry name" value="LysE"/>
    <property type="match status" value="1"/>
</dbReference>
<dbReference type="Proteomes" id="UP000435138">
    <property type="component" value="Unassembled WGS sequence"/>
</dbReference>
<keyword evidence="8" id="KW-1185">Reference proteome</keyword>
<dbReference type="GO" id="GO:0005886">
    <property type="term" value="C:plasma membrane"/>
    <property type="evidence" value="ECO:0007669"/>
    <property type="project" value="UniProtKB-SubCell"/>
</dbReference>
<keyword evidence="5 6" id="KW-0472">Membrane</keyword>
<evidence type="ECO:0000256" key="2">
    <source>
        <dbReference type="ARBA" id="ARBA00022475"/>
    </source>
</evidence>
<dbReference type="PANTHER" id="PTHR30086">
    <property type="entry name" value="ARGININE EXPORTER PROTEIN ARGO"/>
    <property type="match status" value="1"/>
</dbReference>
<evidence type="ECO:0000256" key="3">
    <source>
        <dbReference type="ARBA" id="ARBA00022692"/>
    </source>
</evidence>
<evidence type="ECO:0000256" key="6">
    <source>
        <dbReference type="SAM" id="Phobius"/>
    </source>
</evidence>
<feature type="transmembrane region" description="Helical" evidence="6">
    <location>
        <begin position="125"/>
        <end position="148"/>
    </location>
</feature>
<keyword evidence="2" id="KW-1003">Cell membrane</keyword>
<gene>
    <name evidence="7" type="ORF">GAO09_18330</name>
</gene>
<keyword evidence="4 6" id="KW-1133">Transmembrane helix</keyword>
<dbReference type="PANTHER" id="PTHR30086:SF19">
    <property type="entry name" value="THREONINE EFFLUX PROTEIN"/>
    <property type="match status" value="1"/>
</dbReference>
<dbReference type="RefSeq" id="WP_153355643.1">
    <property type="nucleotide sequence ID" value="NZ_JAYKOO010000009.1"/>
</dbReference>
<evidence type="ECO:0000256" key="1">
    <source>
        <dbReference type="ARBA" id="ARBA00004651"/>
    </source>
</evidence>
<sequence>MPDVFTYLPYIWPAYVAYLIAVLSPGPANFAIIGAAISQGRRAGIIIALGIFCGSLTWACCAALGLAALLRTYAIALEIMKVLGGLYLIYLAWKAYRSARKPDAEMAVNAAKVNYTAKQLWLRGYAIHVTNPKAIFGWLAIISLGLPANAPPSAIMLIVGICCTSSFLIFMGYALLFSTRHALRVYKSARRWIEGTMAVFYSVAGIKLLTSRI</sequence>
<accession>A0A6A8ADK5</accession>
<dbReference type="AlphaFoldDB" id="A0A6A8ADK5"/>
<evidence type="ECO:0000256" key="5">
    <source>
        <dbReference type="ARBA" id="ARBA00023136"/>
    </source>
</evidence>
<comment type="subcellular location">
    <subcellularLocation>
        <location evidence="1">Cell membrane</location>
        <topology evidence="1">Multi-pass membrane protein</topology>
    </subcellularLocation>
</comment>
<comment type="caution">
    <text evidence="7">The sequence shown here is derived from an EMBL/GenBank/DDBJ whole genome shotgun (WGS) entry which is preliminary data.</text>
</comment>
<evidence type="ECO:0000313" key="7">
    <source>
        <dbReference type="EMBL" id="MQY47998.1"/>
    </source>
</evidence>
<keyword evidence="3 6" id="KW-0812">Transmembrane</keyword>
<protein>
    <submittedName>
        <fullName evidence="7">LysE family translocator</fullName>
    </submittedName>
</protein>
<evidence type="ECO:0000313" key="8">
    <source>
        <dbReference type="Proteomes" id="UP000435138"/>
    </source>
</evidence>